<feature type="compositionally biased region" description="Pro residues" evidence="3">
    <location>
        <begin position="456"/>
        <end position="470"/>
    </location>
</feature>
<evidence type="ECO:0000313" key="6">
    <source>
        <dbReference type="Proteomes" id="UP000283530"/>
    </source>
</evidence>
<dbReference type="InterPro" id="IPR008942">
    <property type="entry name" value="ENTH_VHS"/>
</dbReference>
<evidence type="ECO:0000256" key="3">
    <source>
        <dbReference type="SAM" id="MobiDB-lite"/>
    </source>
</evidence>
<feature type="compositionally biased region" description="Polar residues" evidence="3">
    <location>
        <begin position="288"/>
        <end position="298"/>
    </location>
</feature>
<dbReference type="CDD" id="cd16981">
    <property type="entry name" value="CID_RPRD_like"/>
    <property type="match status" value="1"/>
</dbReference>
<feature type="region of interest" description="Disordered" evidence="3">
    <location>
        <begin position="444"/>
        <end position="470"/>
    </location>
</feature>
<dbReference type="OrthoDB" id="10069473at2759"/>
<dbReference type="SMART" id="SM00582">
    <property type="entry name" value="RPR"/>
    <property type="match status" value="1"/>
</dbReference>
<reference evidence="5 6" key="1">
    <citation type="journal article" date="2019" name="Nat. Plants">
        <title>Stout camphor tree genome fills gaps in understanding of flowering plant genome evolution.</title>
        <authorList>
            <person name="Chaw S.M."/>
            <person name="Liu Y.C."/>
            <person name="Wu Y.W."/>
            <person name="Wang H.Y."/>
            <person name="Lin C.I."/>
            <person name="Wu C.S."/>
            <person name="Ke H.M."/>
            <person name="Chang L.Y."/>
            <person name="Hsu C.Y."/>
            <person name="Yang H.T."/>
            <person name="Sudianto E."/>
            <person name="Hsu M.H."/>
            <person name="Wu K.P."/>
            <person name="Wang L.N."/>
            <person name="Leebens-Mack J.H."/>
            <person name="Tsai I.J."/>
        </authorList>
    </citation>
    <scope>NUCLEOTIDE SEQUENCE [LARGE SCALE GENOMIC DNA]</scope>
    <source>
        <strain evidence="6">cv. Chaw 1501</strain>
        <tissue evidence="5">Young leaves</tissue>
    </source>
</reference>
<feature type="compositionally biased region" description="Low complexity" evidence="3">
    <location>
        <begin position="513"/>
        <end position="526"/>
    </location>
</feature>
<dbReference type="STRING" id="337451.A0A3S3PWM7"/>
<protein>
    <submittedName>
        <fullName evidence="5">Regulation of nuclear pre-mRNA domain-containing protein 1B-like protein</fullName>
    </submittedName>
</protein>
<dbReference type="SUPFAM" id="SSF48464">
    <property type="entry name" value="ENTH/VHS domain"/>
    <property type="match status" value="1"/>
</dbReference>
<evidence type="ECO:0000256" key="2">
    <source>
        <dbReference type="SAM" id="Coils"/>
    </source>
</evidence>
<proteinExistence type="predicted"/>
<dbReference type="Proteomes" id="UP000283530">
    <property type="component" value="Unassembled WGS sequence"/>
</dbReference>
<dbReference type="FunFam" id="1.25.40.90:FF:000018">
    <property type="entry name" value="ENTH/VHS family protein isoform 1"/>
    <property type="match status" value="1"/>
</dbReference>
<feature type="compositionally biased region" description="Low complexity" evidence="3">
    <location>
        <begin position="299"/>
        <end position="311"/>
    </location>
</feature>
<keyword evidence="1" id="KW-0507">mRNA processing</keyword>
<evidence type="ECO:0000259" key="4">
    <source>
        <dbReference type="PROSITE" id="PS51391"/>
    </source>
</evidence>
<name>A0A3S3PWM7_9MAGN</name>
<dbReference type="PANTHER" id="PTHR12460">
    <property type="entry name" value="CYCLIN-DEPENDENT KINASE INHIBITOR-RELATED PROTEIN"/>
    <property type="match status" value="1"/>
</dbReference>
<dbReference type="EMBL" id="QPKB01000001">
    <property type="protein sequence ID" value="RWR74902.1"/>
    <property type="molecule type" value="Genomic_DNA"/>
</dbReference>
<dbReference type="AlphaFoldDB" id="A0A3S3PWM7"/>
<dbReference type="GO" id="GO:0000993">
    <property type="term" value="F:RNA polymerase II complex binding"/>
    <property type="evidence" value="ECO:0007669"/>
    <property type="project" value="TreeGrafter"/>
</dbReference>
<dbReference type="PANTHER" id="PTHR12460:SF0">
    <property type="entry name" value="CID DOMAIN-CONTAINING PROTEIN-RELATED"/>
    <property type="match status" value="1"/>
</dbReference>
<dbReference type="Pfam" id="PF04818">
    <property type="entry name" value="CID"/>
    <property type="match status" value="1"/>
</dbReference>
<keyword evidence="2" id="KW-0175">Coiled coil</keyword>
<feature type="coiled-coil region" evidence="2">
    <location>
        <begin position="223"/>
        <end position="278"/>
    </location>
</feature>
<evidence type="ECO:0000256" key="1">
    <source>
        <dbReference type="ARBA" id="ARBA00022664"/>
    </source>
</evidence>
<dbReference type="InterPro" id="IPR006569">
    <property type="entry name" value="CID_dom"/>
</dbReference>
<dbReference type="PROSITE" id="PS51391">
    <property type="entry name" value="CID"/>
    <property type="match status" value="1"/>
</dbReference>
<feature type="domain" description="CID" evidence="4">
    <location>
        <begin position="2"/>
        <end position="134"/>
    </location>
</feature>
<organism evidence="5 6">
    <name type="scientific">Cinnamomum micranthum f. kanehirae</name>
    <dbReference type="NCBI Taxonomy" id="337451"/>
    <lineage>
        <taxon>Eukaryota</taxon>
        <taxon>Viridiplantae</taxon>
        <taxon>Streptophyta</taxon>
        <taxon>Embryophyta</taxon>
        <taxon>Tracheophyta</taxon>
        <taxon>Spermatophyta</taxon>
        <taxon>Magnoliopsida</taxon>
        <taxon>Magnoliidae</taxon>
        <taxon>Laurales</taxon>
        <taxon>Lauraceae</taxon>
        <taxon>Cinnamomum</taxon>
    </lineage>
</organism>
<feature type="compositionally biased region" description="Low complexity" evidence="3">
    <location>
        <begin position="444"/>
        <end position="455"/>
    </location>
</feature>
<dbReference type="Gene3D" id="1.25.40.90">
    <property type="match status" value="1"/>
</dbReference>
<comment type="caution">
    <text evidence="5">The sequence shown here is derived from an EMBL/GenBank/DDBJ whole genome shotgun (WGS) entry which is preliminary data.</text>
</comment>
<accession>A0A3S3PWM7</accession>
<gene>
    <name evidence="5" type="ORF">CKAN_00325700</name>
</gene>
<dbReference type="GO" id="GO:0005634">
    <property type="term" value="C:nucleus"/>
    <property type="evidence" value="ECO:0007669"/>
    <property type="project" value="UniProtKB-ARBA"/>
</dbReference>
<evidence type="ECO:0000313" key="5">
    <source>
        <dbReference type="EMBL" id="RWR74902.1"/>
    </source>
</evidence>
<feature type="region of interest" description="Disordered" evidence="3">
    <location>
        <begin position="288"/>
        <end position="329"/>
    </location>
</feature>
<dbReference type="GO" id="GO:0031124">
    <property type="term" value="P:mRNA 3'-end processing"/>
    <property type="evidence" value="ECO:0007669"/>
    <property type="project" value="TreeGrafter"/>
</dbReference>
<keyword evidence="6" id="KW-1185">Reference proteome</keyword>
<feature type="region of interest" description="Disordered" evidence="3">
    <location>
        <begin position="490"/>
        <end position="538"/>
    </location>
</feature>
<sequence length="622" mass="68273">MTNAFNGQILAEKLSKLNNSQQSIETLSHWCIYHRKKAKQVVETWEKLFNSSQREQRVPFLYLANDILQNSRRKGSEFVHEFWKVLPGALKVVSENGDDYGKNVATRLVDIWEERKVFGSRGKSLKDEMLVKDPPPLLENNGKSSQSQSMKIMKKDAHSIRLKLAVGSTPEKIITAFQSVHDEHVNEDTVLNKCKAAVRRVGKMEKDVEDASIHGNQQDSTLANELQEQETALRQYIEKLKSVEAVRATLVAQLKEAMQEQESKLELVRTQLQVAQDHVLQANSLTQRLSSGPVSGSGTTMTTPPMETTTAAEHKPSPNQMINTQPLPPQPVTSFANSKTTMEEEHKRAAAAVAAKLTASSSSAQMLSSILSSLAAEEAASMNGGLHASSFTTSFPVYPPDKRPKLEKPMHVSDMSNGYFTPIQQQQQPGSLPFPPVQVSAANMQSMSQTNQQQPPFAPPLPPLPPPPPPVQQYVQSGVLAGAGTMPYGYGGSSLPPPPPPLPNHMVMGLARPSTQPQQPSSQQPLSQPPPQHSVPAGFYQSPGKFLRLVEAEETTESSNLLGKLHPLRLVLSRGREDEEQMRRCKSINAERAAKALELAFMVLGCEEMRRDGTNTGGGVAL</sequence>